<evidence type="ECO:0000313" key="4">
    <source>
        <dbReference type="Proteomes" id="UP000800092"/>
    </source>
</evidence>
<gene>
    <name evidence="3" type="ORF">EV356DRAFT_512281</name>
</gene>
<dbReference type="OrthoDB" id="5314201at2759"/>
<keyword evidence="1" id="KW-0175">Coiled coil</keyword>
<keyword evidence="4" id="KW-1185">Reference proteome</keyword>
<protein>
    <recommendedName>
        <fullName evidence="5">HAUS augmin-like complex subunit 3 N-terminal domain-containing protein</fullName>
    </recommendedName>
</protein>
<organism evidence="3 4">
    <name type="scientific">Viridothelium virens</name>
    <name type="common">Speckled blister lichen</name>
    <name type="synonym">Trypethelium virens</name>
    <dbReference type="NCBI Taxonomy" id="1048519"/>
    <lineage>
        <taxon>Eukaryota</taxon>
        <taxon>Fungi</taxon>
        <taxon>Dikarya</taxon>
        <taxon>Ascomycota</taxon>
        <taxon>Pezizomycotina</taxon>
        <taxon>Dothideomycetes</taxon>
        <taxon>Dothideomycetes incertae sedis</taxon>
        <taxon>Trypetheliales</taxon>
        <taxon>Trypetheliaceae</taxon>
        <taxon>Viridothelium</taxon>
    </lineage>
</organism>
<evidence type="ECO:0008006" key="5">
    <source>
        <dbReference type="Google" id="ProtNLM"/>
    </source>
</evidence>
<dbReference type="EMBL" id="ML991782">
    <property type="protein sequence ID" value="KAF2237007.1"/>
    <property type="molecule type" value="Genomic_DNA"/>
</dbReference>
<evidence type="ECO:0000313" key="3">
    <source>
        <dbReference type="EMBL" id="KAF2237007.1"/>
    </source>
</evidence>
<evidence type="ECO:0000256" key="2">
    <source>
        <dbReference type="SAM" id="MobiDB-lite"/>
    </source>
</evidence>
<feature type="coiled-coil region" evidence="1">
    <location>
        <begin position="95"/>
        <end position="161"/>
    </location>
</feature>
<name>A0A6A6HG42_VIRVR</name>
<proteinExistence type="predicted"/>
<evidence type="ECO:0000256" key="1">
    <source>
        <dbReference type="SAM" id="Coils"/>
    </source>
</evidence>
<dbReference type="AlphaFoldDB" id="A0A6A6HG42"/>
<reference evidence="3" key="1">
    <citation type="journal article" date="2020" name="Stud. Mycol.">
        <title>101 Dothideomycetes genomes: a test case for predicting lifestyles and emergence of pathogens.</title>
        <authorList>
            <person name="Haridas S."/>
            <person name="Albert R."/>
            <person name="Binder M."/>
            <person name="Bloem J."/>
            <person name="Labutti K."/>
            <person name="Salamov A."/>
            <person name="Andreopoulos B."/>
            <person name="Baker S."/>
            <person name="Barry K."/>
            <person name="Bills G."/>
            <person name="Bluhm B."/>
            <person name="Cannon C."/>
            <person name="Castanera R."/>
            <person name="Culley D."/>
            <person name="Daum C."/>
            <person name="Ezra D."/>
            <person name="Gonzalez J."/>
            <person name="Henrissat B."/>
            <person name="Kuo A."/>
            <person name="Liang C."/>
            <person name="Lipzen A."/>
            <person name="Lutzoni F."/>
            <person name="Magnuson J."/>
            <person name="Mondo S."/>
            <person name="Nolan M."/>
            <person name="Ohm R."/>
            <person name="Pangilinan J."/>
            <person name="Park H.-J."/>
            <person name="Ramirez L."/>
            <person name="Alfaro M."/>
            <person name="Sun H."/>
            <person name="Tritt A."/>
            <person name="Yoshinaga Y."/>
            <person name="Zwiers L.-H."/>
            <person name="Turgeon B."/>
            <person name="Goodwin S."/>
            <person name="Spatafora J."/>
            <person name="Crous P."/>
            <person name="Grigoriev I."/>
        </authorList>
    </citation>
    <scope>NUCLEOTIDE SEQUENCE</scope>
    <source>
        <strain evidence="3">Tuck. ex Michener</strain>
    </source>
</reference>
<feature type="region of interest" description="Disordered" evidence="2">
    <location>
        <begin position="70"/>
        <end position="90"/>
    </location>
</feature>
<dbReference type="Proteomes" id="UP000800092">
    <property type="component" value="Unassembled WGS sequence"/>
</dbReference>
<accession>A0A6A6HG42</accession>
<sequence length="525" mass="59954">MRIEQLEHLLQVLADRDIDLGRDDVAWAFESAKTTGDACAWVDEYLHAPTLLSPDEFQIYNTLPEKLQRQHLHSQSTAHQEDSRAFSDEDVQDALERLESSTASIEAQIKHLEIQKEALRQLKAQNETTDASVTRAREAHFKKQEKEKRQLDFSVEELSDELRTRIVVAEKDASGALNGLSPFVNDTFGADDHLLSGFTKLLPRFQQTFDNRVALQQTDHWCRAVVSFQAAKVKARIDALCPHVYSVQNGHPMDRKWLELEEERSALGGELETLKEEIIPVLSMVVDHEFRRPIKEASHGRQGEFVKSQGDWLSYIYDSLNYMRCRLDAIESHAQGAHAYNQALKEFQTFLSQELSEMIPEKTGAQEKKRKSRDLRALVNPQTGLREFLLGRGAPQKEDPADRLLRHLDIQPKGDRAEHARNACESAVNDRQKRLQEHCETTDRSMLKSLAESLDLADTDLQNLLSSVYGYTEFNNARLSDRTSEERIHNLEGAIDKAVKKLGGFDEDDTEGLEQKKDILIKKWS</sequence>